<reference evidence="3" key="1">
    <citation type="journal article" date="2019" name="Int. J. Syst. Evol. Microbiol.">
        <title>The Global Catalogue of Microorganisms (GCM) 10K type strain sequencing project: providing services to taxonomists for standard genome sequencing and annotation.</title>
        <authorList>
            <consortium name="The Broad Institute Genomics Platform"/>
            <consortium name="The Broad Institute Genome Sequencing Center for Infectious Disease"/>
            <person name="Wu L."/>
            <person name="Ma J."/>
        </authorList>
    </citation>
    <scope>NUCLEOTIDE SEQUENCE [LARGE SCALE GENOMIC DNA]</scope>
    <source>
        <strain evidence="3">KACC 12634</strain>
    </source>
</reference>
<organism evidence="2 3">
    <name type="scientific">Glycomyces mayteni</name>
    <dbReference type="NCBI Taxonomy" id="543887"/>
    <lineage>
        <taxon>Bacteria</taxon>
        <taxon>Bacillati</taxon>
        <taxon>Actinomycetota</taxon>
        <taxon>Actinomycetes</taxon>
        <taxon>Glycomycetales</taxon>
        <taxon>Glycomycetaceae</taxon>
        <taxon>Glycomyces</taxon>
    </lineage>
</organism>
<evidence type="ECO:0000313" key="3">
    <source>
        <dbReference type="Proteomes" id="UP001596470"/>
    </source>
</evidence>
<keyword evidence="3" id="KW-1185">Reference proteome</keyword>
<evidence type="ECO:0000313" key="2">
    <source>
        <dbReference type="EMBL" id="MFC6959035.1"/>
    </source>
</evidence>
<dbReference type="Proteomes" id="UP001596470">
    <property type="component" value="Unassembled WGS sequence"/>
</dbReference>
<accession>A0ABW2D9F2</accession>
<dbReference type="InterPro" id="IPR010310">
    <property type="entry name" value="T7SS_ESAT-6-like"/>
</dbReference>
<dbReference type="SUPFAM" id="SSF140453">
    <property type="entry name" value="EsxAB dimer-like"/>
    <property type="match status" value="1"/>
</dbReference>
<comment type="caution">
    <text evidence="2">The sequence shown here is derived from an EMBL/GenBank/DDBJ whole genome shotgun (WGS) entry which is preliminary data.</text>
</comment>
<gene>
    <name evidence="2" type="ORF">ACFQS3_17690</name>
</gene>
<comment type="similarity">
    <text evidence="1">Belongs to the WXG100 family.</text>
</comment>
<dbReference type="Gene3D" id="1.10.287.1060">
    <property type="entry name" value="ESAT-6-like"/>
    <property type="match status" value="1"/>
</dbReference>
<dbReference type="EMBL" id="JBHSYS010000004">
    <property type="protein sequence ID" value="MFC6959035.1"/>
    <property type="molecule type" value="Genomic_DNA"/>
</dbReference>
<evidence type="ECO:0000256" key="1">
    <source>
        <dbReference type="RuleBase" id="RU362001"/>
    </source>
</evidence>
<dbReference type="RefSeq" id="WP_382357026.1">
    <property type="nucleotide sequence ID" value="NZ_JBHMBP010000007.1"/>
</dbReference>
<protein>
    <recommendedName>
        <fullName evidence="1">ESAT-6-like protein</fullName>
    </recommendedName>
</protein>
<proteinExistence type="inferred from homology"/>
<name>A0ABW2D9F2_9ACTN</name>
<dbReference type="InterPro" id="IPR036689">
    <property type="entry name" value="ESAT-6-like_sf"/>
</dbReference>
<sequence>MTEETVRDAAVETLNARQDVDGTLASLKSLCDSLAASWQGAGAASFQEVMLVWDKEATDLLEALENIANMLDNSATATADQDNDSSQGFAGLL</sequence>
<dbReference type="Pfam" id="PF06013">
    <property type="entry name" value="WXG100"/>
    <property type="match status" value="1"/>
</dbReference>
<dbReference type="NCBIfam" id="TIGR03930">
    <property type="entry name" value="WXG100_ESAT6"/>
    <property type="match status" value="1"/>
</dbReference>